<protein>
    <submittedName>
        <fullName evidence="2">MOSC domain-containing protein</fullName>
    </submittedName>
</protein>
<reference evidence="2" key="1">
    <citation type="submission" date="2020-06" db="EMBL/GenBank/DDBJ databases">
        <title>Legume-microbial interactions unlock mineral nutrients during tropical forest succession.</title>
        <authorList>
            <person name="Epihov D.Z."/>
        </authorList>
    </citation>
    <scope>NUCLEOTIDE SEQUENCE [LARGE SCALE GENOMIC DNA]</scope>
    <source>
        <strain evidence="2">Pan2503</strain>
    </source>
</reference>
<dbReference type="PROSITE" id="PS51340">
    <property type="entry name" value="MOSC"/>
    <property type="match status" value="1"/>
</dbReference>
<dbReference type="PANTHER" id="PTHR36930:SF1">
    <property type="entry name" value="MOSC DOMAIN-CONTAINING PROTEIN"/>
    <property type="match status" value="1"/>
</dbReference>
<evidence type="ECO:0000259" key="1">
    <source>
        <dbReference type="PROSITE" id="PS51340"/>
    </source>
</evidence>
<gene>
    <name evidence="2" type="ORF">HRJ53_04670</name>
</gene>
<evidence type="ECO:0000313" key="2">
    <source>
        <dbReference type="EMBL" id="MBA0084269.1"/>
    </source>
</evidence>
<dbReference type="Pfam" id="PF03473">
    <property type="entry name" value="MOSC"/>
    <property type="match status" value="1"/>
</dbReference>
<dbReference type="InterPro" id="IPR011037">
    <property type="entry name" value="Pyrv_Knase-like_insert_dom_sf"/>
</dbReference>
<dbReference type="SUPFAM" id="SSF50800">
    <property type="entry name" value="PK beta-barrel domain-like"/>
    <property type="match status" value="1"/>
</dbReference>
<sequence>MASVHKLFRAPKKRLPMEELQEAQMLTDFGLKGCSHGQPGGNRQVLLVDRESLEAMQLQPGMLRENITTDGLNVNGLAAGQRLRIGEARLEVAMVCTPCSQVERIRPGLRKELWGRRGMLCRVLEGGIIRAGDPIEKLP</sequence>
<keyword evidence="3" id="KW-1185">Reference proteome</keyword>
<dbReference type="InterPro" id="IPR005302">
    <property type="entry name" value="MoCF_Sase_C"/>
</dbReference>
<dbReference type="PANTHER" id="PTHR36930">
    <property type="entry name" value="METAL-SULFUR CLUSTER BIOSYNTHESIS PROTEINS YUAD-RELATED"/>
    <property type="match status" value="1"/>
</dbReference>
<comment type="caution">
    <text evidence="2">The sequence shown here is derived from an EMBL/GenBank/DDBJ whole genome shotgun (WGS) entry which is preliminary data.</text>
</comment>
<dbReference type="EMBL" id="JACDQQ010000449">
    <property type="protein sequence ID" value="MBA0084269.1"/>
    <property type="molecule type" value="Genomic_DNA"/>
</dbReference>
<evidence type="ECO:0000313" key="3">
    <source>
        <dbReference type="Proteomes" id="UP000567293"/>
    </source>
</evidence>
<dbReference type="Gene3D" id="2.40.33.20">
    <property type="entry name" value="PK beta-barrel domain-like"/>
    <property type="match status" value="1"/>
</dbReference>
<dbReference type="GO" id="GO:0030151">
    <property type="term" value="F:molybdenum ion binding"/>
    <property type="evidence" value="ECO:0007669"/>
    <property type="project" value="InterPro"/>
</dbReference>
<organism evidence="2 3">
    <name type="scientific">Candidatus Acidiferrum panamense</name>
    <dbReference type="NCBI Taxonomy" id="2741543"/>
    <lineage>
        <taxon>Bacteria</taxon>
        <taxon>Pseudomonadati</taxon>
        <taxon>Acidobacteriota</taxon>
        <taxon>Terriglobia</taxon>
        <taxon>Candidatus Acidiferrales</taxon>
        <taxon>Candidatus Acidiferrum</taxon>
    </lineage>
</organism>
<feature type="domain" description="MOSC" evidence="1">
    <location>
        <begin position="18"/>
        <end position="138"/>
    </location>
</feature>
<dbReference type="InterPro" id="IPR052716">
    <property type="entry name" value="MOSC_domain"/>
</dbReference>
<dbReference type="GO" id="GO:0030170">
    <property type="term" value="F:pyridoxal phosphate binding"/>
    <property type="evidence" value="ECO:0007669"/>
    <property type="project" value="InterPro"/>
</dbReference>
<dbReference type="Proteomes" id="UP000567293">
    <property type="component" value="Unassembled WGS sequence"/>
</dbReference>
<proteinExistence type="predicted"/>
<dbReference type="AlphaFoldDB" id="A0A7V8SVV8"/>
<name>A0A7V8SVV8_9BACT</name>
<accession>A0A7V8SVV8</accession>
<dbReference type="GO" id="GO:0003824">
    <property type="term" value="F:catalytic activity"/>
    <property type="evidence" value="ECO:0007669"/>
    <property type="project" value="InterPro"/>
</dbReference>